<keyword evidence="3" id="KW-1185">Reference proteome</keyword>
<name>A0A1H9HGG4_9ACTN</name>
<protein>
    <recommendedName>
        <fullName evidence="4">DUF4245 domain-containing protein</fullName>
    </recommendedName>
</protein>
<dbReference type="AlphaFoldDB" id="A0A1H9HGG4"/>
<evidence type="ECO:0000256" key="1">
    <source>
        <dbReference type="SAM" id="Phobius"/>
    </source>
</evidence>
<feature type="transmembrane region" description="Helical" evidence="1">
    <location>
        <begin position="35"/>
        <end position="53"/>
    </location>
</feature>
<evidence type="ECO:0008006" key="4">
    <source>
        <dbReference type="Google" id="ProtNLM"/>
    </source>
</evidence>
<evidence type="ECO:0000313" key="2">
    <source>
        <dbReference type="EMBL" id="SEQ61397.1"/>
    </source>
</evidence>
<organism evidence="2 3">
    <name type="scientific">Streptomyces radiopugnans</name>
    <dbReference type="NCBI Taxonomy" id="403935"/>
    <lineage>
        <taxon>Bacteria</taxon>
        <taxon>Bacillati</taxon>
        <taxon>Actinomycetota</taxon>
        <taxon>Actinomycetes</taxon>
        <taxon>Kitasatosporales</taxon>
        <taxon>Streptomycetaceae</taxon>
        <taxon>Streptomyces</taxon>
    </lineage>
</organism>
<sequence length="213" mass="22714">MSGKGVVVRAETGMGDDGTVASTENKRGRQTARDMVLSLLVILLGAGFVYLLVPHDDSLDPVRPISYDVELVTARRAAPYPVAAPVGLPDTWRATSVDYKRQSDLGAVWHLGFMDPDDQYAAVEQSDGQPEKFIGSVTHGAEPADRTQTVGGEEWERYEGAKYDALVRRESGVTTVVTGTASFDSLARLAAALEAERAGESGEPLETGASGED</sequence>
<dbReference type="Pfam" id="PF14030">
    <property type="entry name" value="DUF4245"/>
    <property type="match status" value="1"/>
</dbReference>
<dbReference type="EMBL" id="FOET01000011">
    <property type="protein sequence ID" value="SEQ61397.1"/>
    <property type="molecule type" value="Genomic_DNA"/>
</dbReference>
<dbReference type="Proteomes" id="UP000199055">
    <property type="component" value="Unassembled WGS sequence"/>
</dbReference>
<keyword evidence="1" id="KW-0812">Transmembrane</keyword>
<keyword evidence="1" id="KW-1133">Transmembrane helix</keyword>
<reference evidence="2 3" key="1">
    <citation type="submission" date="2016-10" db="EMBL/GenBank/DDBJ databases">
        <authorList>
            <person name="de Groot N.N."/>
        </authorList>
    </citation>
    <scope>NUCLEOTIDE SEQUENCE [LARGE SCALE GENOMIC DNA]</scope>
    <source>
        <strain evidence="2 3">CGMCC 4.3519</strain>
    </source>
</reference>
<evidence type="ECO:0000313" key="3">
    <source>
        <dbReference type="Proteomes" id="UP000199055"/>
    </source>
</evidence>
<proteinExistence type="predicted"/>
<dbReference type="STRING" id="403935.SAMN05216481_11149"/>
<accession>A0A1H9HGG4</accession>
<keyword evidence="1" id="KW-0472">Membrane</keyword>
<gene>
    <name evidence="2" type="ORF">SAMN05216481_11149</name>
</gene>
<dbReference type="InterPro" id="IPR025339">
    <property type="entry name" value="DUF4245"/>
</dbReference>